<dbReference type="OrthoDB" id="7451790at2759"/>
<evidence type="ECO:0000313" key="12">
    <source>
        <dbReference type="EMBL" id="KDR23218.1"/>
    </source>
</evidence>
<dbReference type="Gene3D" id="3.80.10.10">
    <property type="entry name" value="Ribonuclease Inhibitor"/>
    <property type="match status" value="1"/>
</dbReference>
<evidence type="ECO:0000256" key="7">
    <source>
        <dbReference type="SAM" id="MobiDB-lite"/>
    </source>
</evidence>
<dbReference type="InterPro" id="IPR031782">
    <property type="entry name" value="LIP1_N"/>
</dbReference>
<evidence type="ECO:0000256" key="6">
    <source>
        <dbReference type="ARBA" id="ARBA00022737"/>
    </source>
</evidence>
<gene>
    <name evidence="12" type="ORF">L798_07119</name>
</gene>
<evidence type="ECO:0000256" key="3">
    <source>
        <dbReference type="ARBA" id="ARBA00020683"/>
    </source>
</evidence>
<evidence type="ECO:0000313" key="13">
    <source>
        <dbReference type="Proteomes" id="UP000027135"/>
    </source>
</evidence>
<evidence type="ECO:0000259" key="10">
    <source>
        <dbReference type="Pfam" id="PF25357"/>
    </source>
</evidence>
<dbReference type="PANTHER" id="PTHR15454:SF69">
    <property type="entry name" value="SERINE_THREONINE-PROTEIN KINASE 11-INTERACTING PROTEIN"/>
    <property type="match status" value="1"/>
</dbReference>
<keyword evidence="4" id="KW-0963">Cytoplasm</keyword>
<organism evidence="12 13">
    <name type="scientific">Zootermopsis nevadensis</name>
    <name type="common">Dampwood termite</name>
    <dbReference type="NCBI Taxonomy" id="136037"/>
    <lineage>
        <taxon>Eukaryota</taxon>
        <taxon>Metazoa</taxon>
        <taxon>Ecdysozoa</taxon>
        <taxon>Arthropoda</taxon>
        <taxon>Hexapoda</taxon>
        <taxon>Insecta</taxon>
        <taxon>Pterygota</taxon>
        <taxon>Neoptera</taxon>
        <taxon>Polyneoptera</taxon>
        <taxon>Dictyoptera</taxon>
        <taxon>Blattodea</taxon>
        <taxon>Blattoidea</taxon>
        <taxon>Termitoidae</taxon>
        <taxon>Termopsidae</taxon>
        <taxon>Zootermopsis</taxon>
    </lineage>
</organism>
<accession>A0A067RJP4</accession>
<evidence type="ECO:0000256" key="1">
    <source>
        <dbReference type="ARBA" id="ARBA00004496"/>
    </source>
</evidence>
<dbReference type="SUPFAM" id="SSF52075">
    <property type="entry name" value="Outer arm dynein light chain 1"/>
    <property type="match status" value="1"/>
</dbReference>
<dbReference type="InterPro" id="IPR025875">
    <property type="entry name" value="Leu-rich_rpt_4"/>
</dbReference>
<dbReference type="Pfam" id="PF25357">
    <property type="entry name" value="PH_S11IP"/>
    <property type="match status" value="1"/>
</dbReference>
<dbReference type="OMA" id="LMQTTKS"/>
<dbReference type="Pfam" id="PF23142">
    <property type="entry name" value="PH_PLEKHM2"/>
    <property type="match status" value="1"/>
</dbReference>
<evidence type="ECO:0000259" key="8">
    <source>
        <dbReference type="Pfam" id="PF15904"/>
    </source>
</evidence>
<keyword evidence="5" id="KW-0433">Leucine-rich repeat</keyword>
<feature type="region of interest" description="Disordered" evidence="7">
    <location>
        <begin position="341"/>
        <end position="377"/>
    </location>
</feature>
<feature type="domain" description="STK11-interacting protein C-terminal PH" evidence="11">
    <location>
        <begin position="1181"/>
        <end position="1253"/>
    </location>
</feature>
<comment type="subcellular location">
    <subcellularLocation>
        <location evidence="1">Cytoplasm</location>
    </subcellularLocation>
</comment>
<keyword evidence="12" id="KW-0808">Transferase</keyword>
<keyword evidence="13" id="KW-1185">Reference proteome</keyword>
<evidence type="ECO:0000256" key="5">
    <source>
        <dbReference type="ARBA" id="ARBA00022614"/>
    </source>
</evidence>
<dbReference type="AlphaFoldDB" id="A0A067RJP4"/>
<feature type="domain" description="PLEKHM2 PH" evidence="9">
    <location>
        <begin position="972"/>
        <end position="1097"/>
    </location>
</feature>
<feature type="region of interest" description="Disordered" evidence="7">
    <location>
        <begin position="490"/>
        <end position="533"/>
    </location>
</feature>
<dbReference type="InterPro" id="IPR057292">
    <property type="entry name" value="PH_S11IP"/>
</dbReference>
<dbReference type="Proteomes" id="UP000027135">
    <property type="component" value="Unassembled WGS sequence"/>
</dbReference>
<protein>
    <recommendedName>
        <fullName evidence="3">Serine/threonine-protein kinase 11-interacting protein</fullName>
    </recommendedName>
</protein>
<sequence>MNDISSLASLLRENGDKVLNGQSKLSLTSALLRNLNEAFTIIVENNEESDSSFNVINTTNALVEIFHDIQFLYDFVQKTVGLKLSNCAVTGDCGNSVLDICKFRNLKYLELRKIPVHMLHGIQSVRAQLQSVVCIRCVQRLEDLLLDCGADRSSGFVWSDLKEAVFSYNGIDLLDRSLEFAPWLQILDLSHNRISQASAIDCLPNLKYLNMSYNLLESIPTVNKDACRKLQVLVIKNNYIEDISGLVALECLLELDLSCNCLTNHKALSPLLRLSDLTWLSLEGNPLSFHPQHRTRTARHLHDCAATSRFMLDHLPLSKTERLSVGSLGGDAVLRESCKEGTISAGSSSPSERSLIAERGGQSGSKPHQSHDCKRSGRVRKAVISEHGCDAAETELSSSFMVNSIDHLETKKQIETLRERFGEENWLHSQAGLCVQDLLGLHRAVTTPSPAKSGVEISPWHENTAAVTATHVNKAESDVHYVARNPEVVSDSPLASDTLSSDVRFEDNKGSSPEPVELIESDEDEEDEDEGEEQLYLVQRQQLGTQRADEFFLAVTERNLKEREVLSGKTHEKWTMASLLTCTRTGGQTPAATVQLTFDTVRRNRQERVYIMDEKDAQKLVRTLGEVLDARPLTAMNQVVFRCMKCSTQFSQELAPTVSGVGGNVVTCPTCNSTLVIEMEEVPLPSQHRNDQGEKQSVVPDCGPLSPGFNSSPSQSSIGRSVKDTGASAEMCDRLEVTPTVLHSEAQQLSCHSPNSFIRPVKRWDSDIEIISNPSQSSIEVLDEQARLQGGVTPASKQSSEEKQMAPVAILAEHAVVPEMSSHLVSRTGLTESSSSSSLTDSVCTTYEIHSESQSLRPGVVAAKLEENVITLDDRNSSTDTRANGGMGEAADKFSKHLLDKPEHEDESTTVLSKMCEEKSSSQMNYSSMLEGLLQSVGSKLSSRSSEKVLDSSNSRETVTGGNDIVKYSYTDFAVVDHRVKLHLYLHVFHQEQEELLFLLRAQIIPQSSRSSYPGCLVMSSRNVYVLQITGEEGDDPELWLRKVDSSSVEMLIVLFPLMWRQGIGMELMREGGEYSSFLFIFQDQNHTVNFLSFLTGVELPGQCRLEHEVTESQNLAVEQLLLSAAAGDDADSTVCSCAVSFSCRIQKNKENKEVGMGAIIITTDLLLMMDNLQWLFPKSDHAMQTYSSQKISNLIEVEIEDHCQMNLHFLDEAAGSDESWTLKLGTESTMKALVSAISIPWEQLFSVPLQIVNKTVLVVPN</sequence>
<dbReference type="Pfam" id="PF12799">
    <property type="entry name" value="LRR_4"/>
    <property type="match status" value="1"/>
</dbReference>
<evidence type="ECO:0000256" key="2">
    <source>
        <dbReference type="ARBA" id="ARBA00008771"/>
    </source>
</evidence>
<feature type="compositionally biased region" description="Acidic residues" evidence="7">
    <location>
        <begin position="517"/>
        <end position="533"/>
    </location>
</feature>
<dbReference type="PROSITE" id="PS51450">
    <property type="entry name" value="LRR"/>
    <property type="match status" value="3"/>
</dbReference>
<dbReference type="eggNOG" id="KOG1859">
    <property type="taxonomic scope" value="Eukaryota"/>
</dbReference>
<evidence type="ECO:0000259" key="11">
    <source>
        <dbReference type="Pfam" id="PF25624"/>
    </source>
</evidence>
<dbReference type="InterPro" id="IPR032675">
    <property type="entry name" value="LRR_dom_sf"/>
</dbReference>
<dbReference type="InterPro" id="IPR057288">
    <property type="entry name" value="PH_PLEKHM2"/>
</dbReference>
<evidence type="ECO:0000256" key="4">
    <source>
        <dbReference type="ARBA" id="ARBA00022490"/>
    </source>
</evidence>
<dbReference type="Pfam" id="PF25624">
    <property type="entry name" value="PH_S11IP_C"/>
    <property type="match status" value="1"/>
</dbReference>
<dbReference type="GO" id="GO:0016301">
    <property type="term" value="F:kinase activity"/>
    <property type="evidence" value="ECO:0007669"/>
    <property type="project" value="UniProtKB-KW"/>
</dbReference>
<name>A0A067RJP4_ZOONE</name>
<feature type="domain" description="Serine/threonine-protein kinase 11-interacting protein PH" evidence="10">
    <location>
        <begin position="541"/>
        <end position="629"/>
    </location>
</feature>
<dbReference type="InterPro" id="IPR057676">
    <property type="entry name" value="PH_S11IP_C"/>
</dbReference>
<keyword evidence="6" id="KW-0677">Repeat</keyword>
<dbReference type="EMBL" id="KK852470">
    <property type="protein sequence ID" value="KDR23218.1"/>
    <property type="molecule type" value="Genomic_DNA"/>
</dbReference>
<feature type="region of interest" description="Disordered" evidence="7">
    <location>
        <begin position="686"/>
        <end position="725"/>
    </location>
</feature>
<evidence type="ECO:0000259" key="9">
    <source>
        <dbReference type="Pfam" id="PF23142"/>
    </source>
</evidence>
<reference evidence="12 13" key="1">
    <citation type="journal article" date="2014" name="Nat. Commun.">
        <title>Molecular traces of alternative social organization in a termite genome.</title>
        <authorList>
            <person name="Terrapon N."/>
            <person name="Li C."/>
            <person name="Robertson H.M."/>
            <person name="Ji L."/>
            <person name="Meng X."/>
            <person name="Booth W."/>
            <person name="Chen Z."/>
            <person name="Childers C.P."/>
            <person name="Glastad K.M."/>
            <person name="Gokhale K."/>
            <person name="Gowin J."/>
            <person name="Gronenberg W."/>
            <person name="Hermansen R.A."/>
            <person name="Hu H."/>
            <person name="Hunt B.G."/>
            <person name="Huylmans A.K."/>
            <person name="Khalil S.M."/>
            <person name="Mitchell R.D."/>
            <person name="Munoz-Torres M.C."/>
            <person name="Mustard J.A."/>
            <person name="Pan H."/>
            <person name="Reese J.T."/>
            <person name="Scharf M.E."/>
            <person name="Sun F."/>
            <person name="Vogel H."/>
            <person name="Xiao J."/>
            <person name="Yang W."/>
            <person name="Yang Z."/>
            <person name="Yang Z."/>
            <person name="Zhou J."/>
            <person name="Zhu J."/>
            <person name="Brent C.S."/>
            <person name="Elsik C.G."/>
            <person name="Goodisman M.A."/>
            <person name="Liberles D.A."/>
            <person name="Roe R.M."/>
            <person name="Vargo E.L."/>
            <person name="Vilcinskas A."/>
            <person name="Wang J."/>
            <person name="Bornberg-Bauer E."/>
            <person name="Korb J."/>
            <person name="Zhang G."/>
            <person name="Liebig J."/>
        </authorList>
    </citation>
    <scope>NUCLEOTIDE SEQUENCE [LARGE SCALE GENOMIC DNA]</scope>
    <source>
        <tissue evidence="12">Whole organism</tissue>
    </source>
</reference>
<dbReference type="PANTHER" id="PTHR15454">
    <property type="entry name" value="NISCHARIN RELATED"/>
    <property type="match status" value="1"/>
</dbReference>
<dbReference type="Pfam" id="PF15904">
    <property type="entry name" value="LIP1"/>
    <property type="match status" value="1"/>
</dbReference>
<dbReference type="InterPro" id="IPR001611">
    <property type="entry name" value="Leu-rich_rpt"/>
</dbReference>
<comment type="similarity">
    <text evidence="2">Belongs to the STK11IP family.</text>
</comment>
<dbReference type="GO" id="GO:0005737">
    <property type="term" value="C:cytoplasm"/>
    <property type="evidence" value="ECO:0007669"/>
    <property type="project" value="UniProtKB-SubCell"/>
</dbReference>
<feature type="compositionally biased region" description="Low complexity" evidence="7">
    <location>
        <begin position="706"/>
        <end position="717"/>
    </location>
</feature>
<feature type="domain" description="LKB1 serine/threonine kinase interacting protein 1 N-terminal" evidence="8">
    <location>
        <begin position="4"/>
        <end position="86"/>
    </location>
</feature>
<dbReference type="FunCoup" id="A0A067RJP4">
    <property type="interactions" value="975"/>
</dbReference>
<dbReference type="STRING" id="136037.A0A067RJP4"/>
<keyword evidence="12" id="KW-0418">Kinase</keyword>
<dbReference type="InParanoid" id="A0A067RJP4"/>
<proteinExistence type="inferred from homology"/>